<evidence type="ECO:0000256" key="4">
    <source>
        <dbReference type="ARBA" id="ARBA00023235"/>
    </source>
</evidence>
<dbReference type="InterPro" id="IPR020622">
    <property type="entry name" value="Ala_racemase_pyridoxalP-BS"/>
</dbReference>
<dbReference type="PRINTS" id="PR00992">
    <property type="entry name" value="ALARACEMASE"/>
</dbReference>
<dbReference type="SUPFAM" id="SSF50621">
    <property type="entry name" value="Alanine racemase C-terminal domain-like"/>
    <property type="match status" value="1"/>
</dbReference>
<dbReference type="RefSeq" id="WP_146568108.1">
    <property type="nucleotide sequence ID" value="NZ_VOHL01000008.1"/>
</dbReference>
<dbReference type="PROSITE" id="PS00395">
    <property type="entry name" value="ALANINE_RACEMASE"/>
    <property type="match status" value="1"/>
</dbReference>
<comment type="pathway">
    <text evidence="5">Amino-acid biosynthesis; D-alanine biosynthesis; D-alanine from L-alanine: step 1/1.</text>
</comment>
<dbReference type="FunFam" id="2.40.37.10:FF:000006">
    <property type="entry name" value="Alanine racemase"/>
    <property type="match status" value="1"/>
</dbReference>
<dbReference type="GO" id="GO:0005829">
    <property type="term" value="C:cytosol"/>
    <property type="evidence" value="ECO:0007669"/>
    <property type="project" value="TreeGrafter"/>
</dbReference>
<dbReference type="OrthoDB" id="9813814at2"/>
<dbReference type="GO" id="GO:0009252">
    <property type="term" value="P:peptidoglycan biosynthetic process"/>
    <property type="evidence" value="ECO:0007669"/>
    <property type="project" value="TreeGrafter"/>
</dbReference>
<dbReference type="InterPro" id="IPR011079">
    <property type="entry name" value="Ala_racemase_C"/>
</dbReference>
<dbReference type="InterPro" id="IPR000821">
    <property type="entry name" value="Ala_racemase"/>
</dbReference>
<organism evidence="9 10">
    <name type="scientific">Streptococcus cuniculipharyngis</name>
    <dbReference type="NCBI Taxonomy" id="1562651"/>
    <lineage>
        <taxon>Bacteria</taxon>
        <taxon>Bacillati</taxon>
        <taxon>Bacillota</taxon>
        <taxon>Bacilli</taxon>
        <taxon>Lactobacillales</taxon>
        <taxon>Streptococcaceae</taxon>
        <taxon>Streptococcus</taxon>
    </lineage>
</organism>
<evidence type="ECO:0000259" key="8">
    <source>
        <dbReference type="SMART" id="SM01005"/>
    </source>
</evidence>
<dbReference type="Pfam" id="PF00842">
    <property type="entry name" value="Ala_racemase_C"/>
    <property type="match status" value="1"/>
</dbReference>
<dbReference type="CDD" id="cd00430">
    <property type="entry name" value="PLPDE_III_AR"/>
    <property type="match status" value="1"/>
</dbReference>
<comment type="similarity">
    <text evidence="5">Belongs to the alanine racemase family.</text>
</comment>
<dbReference type="InterPro" id="IPR009006">
    <property type="entry name" value="Ala_racemase/Decarboxylase_C"/>
</dbReference>
<dbReference type="Gene3D" id="3.20.20.10">
    <property type="entry name" value="Alanine racemase"/>
    <property type="match status" value="1"/>
</dbReference>
<dbReference type="SMART" id="SM01005">
    <property type="entry name" value="Ala_racemase_C"/>
    <property type="match status" value="1"/>
</dbReference>
<feature type="modified residue" description="N6-(pyridoxal phosphate)lysine" evidence="5 6">
    <location>
        <position position="40"/>
    </location>
</feature>
<evidence type="ECO:0000256" key="2">
    <source>
        <dbReference type="ARBA" id="ARBA00001933"/>
    </source>
</evidence>
<evidence type="ECO:0000313" key="9">
    <source>
        <dbReference type="EMBL" id="TWS96464.1"/>
    </source>
</evidence>
<dbReference type="HAMAP" id="MF_01201">
    <property type="entry name" value="Ala_racemase"/>
    <property type="match status" value="1"/>
</dbReference>
<comment type="function">
    <text evidence="5">Catalyzes the interconversion of L-alanine and D-alanine. May also act on other amino acids.</text>
</comment>
<feature type="active site" description="Proton acceptor; specific for D-alanine" evidence="5">
    <location>
        <position position="40"/>
    </location>
</feature>
<comment type="catalytic activity">
    <reaction evidence="1 5">
        <text>L-alanine = D-alanine</text>
        <dbReference type="Rhea" id="RHEA:20249"/>
        <dbReference type="ChEBI" id="CHEBI:57416"/>
        <dbReference type="ChEBI" id="CHEBI:57972"/>
        <dbReference type="EC" id="5.1.1.1"/>
    </reaction>
</comment>
<dbReference type="GO" id="GO:0030632">
    <property type="term" value="P:D-alanine biosynthetic process"/>
    <property type="evidence" value="ECO:0007669"/>
    <property type="project" value="UniProtKB-UniRule"/>
</dbReference>
<reference evidence="9 10" key="1">
    <citation type="submission" date="2019-08" db="EMBL/GenBank/DDBJ databases">
        <authorList>
            <person name="Lei W."/>
        </authorList>
    </citation>
    <scope>NUCLEOTIDE SEQUENCE [LARGE SCALE GENOMIC DNA]</scope>
    <source>
        <strain evidence="9 10">CCUG 66496</strain>
    </source>
</reference>
<comment type="caution">
    <text evidence="9">The sequence shown here is derived from an EMBL/GenBank/DDBJ whole genome shotgun (WGS) entry which is preliminary data.</text>
</comment>
<dbReference type="Proteomes" id="UP000317430">
    <property type="component" value="Unassembled WGS sequence"/>
</dbReference>
<accession>A0A5C5SA60</accession>
<dbReference type="NCBIfam" id="TIGR00492">
    <property type="entry name" value="alr"/>
    <property type="match status" value="1"/>
</dbReference>
<dbReference type="InterPro" id="IPR029066">
    <property type="entry name" value="PLP-binding_barrel"/>
</dbReference>
<dbReference type="FunFam" id="3.20.20.10:FF:000002">
    <property type="entry name" value="Alanine racemase"/>
    <property type="match status" value="1"/>
</dbReference>
<evidence type="ECO:0000313" key="10">
    <source>
        <dbReference type="Proteomes" id="UP000317430"/>
    </source>
</evidence>
<feature type="active site" description="Proton acceptor; specific for L-alanine" evidence="5">
    <location>
        <position position="263"/>
    </location>
</feature>
<feature type="binding site" evidence="5 7">
    <location>
        <position position="310"/>
    </location>
    <ligand>
        <name>substrate</name>
    </ligand>
</feature>
<dbReference type="EMBL" id="VOHL01000008">
    <property type="protein sequence ID" value="TWS96464.1"/>
    <property type="molecule type" value="Genomic_DNA"/>
</dbReference>
<dbReference type="Gene3D" id="2.40.37.10">
    <property type="entry name" value="Lyase, Ornithine Decarboxylase, Chain A, domain 1"/>
    <property type="match status" value="1"/>
</dbReference>
<dbReference type="UniPathway" id="UPA00042">
    <property type="reaction ID" value="UER00497"/>
</dbReference>
<sequence>MVASKHRPTRAIVDLSAISANIEMIKEELPQGVKTWAVVKADAYGHGAVAVAQHLESQVDGLCVSNLDEALELREAGIKGQILILGVIEAAHVGLAMAHQVMVTITSQEWLEQVLLTGQDLTGLQVHLKVDSGMGRVGMREASQVNQAMEVLTQQGAQVVGLFTHFATADEASQDKFQEQLARFKQILAELDDKPALIHASNSATSLWHPEGVFNAVRLGVAIYGQNPSGTSLPLPLDLRPALRLESQLVQVKQVAAGETIGYGATYTAQADEVIATVPIGYADGWLRRLQGFSILVDGQFCEIVGRVSMDQLTIRLPKAYPLGTVVTLLGQDGGQAISATDLAQFLGTINYEILCLISGRVPRFYR</sequence>
<evidence type="ECO:0000256" key="3">
    <source>
        <dbReference type="ARBA" id="ARBA00022898"/>
    </source>
</evidence>
<dbReference type="Pfam" id="PF01168">
    <property type="entry name" value="Ala_racemase_N"/>
    <property type="match status" value="1"/>
</dbReference>
<dbReference type="PANTHER" id="PTHR30511:SF0">
    <property type="entry name" value="ALANINE RACEMASE, CATABOLIC-RELATED"/>
    <property type="match status" value="1"/>
</dbReference>
<protein>
    <recommendedName>
        <fullName evidence="5">Alanine racemase</fullName>
        <ecNumber evidence="5">5.1.1.1</ecNumber>
    </recommendedName>
</protein>
<dbReference type="SUPFAM" id="SSF51419">
    <property type="entry name" value="PLP-binding barrel"/>
    <property type="match status" value="1"/>
</dbReference>
<dbReference type="AlphaFoldDB" id="A0A5C5SA60"/>
<evidence type="ECO:0000256" key="1">
    <source>
        <dbReference type="ARBA" id="ARBA00000316"/>
    </source>
</evidence>
<keyword evidence="4 5" id="KW-0413">Isomerase</keyword>
<proteinExistence type="inferred from homology"/>
<dbReference type="PANTHER" id="PTHR30511">
    <property type="entry name" value="ALANINE RACEMASE"/>
    <property type="match status" value="1"/>
</dbReference>
<feature type="domain" description="Alanine racemase C-terminal" evidence="8">
    <location>
        <begin position="242"/>
        <end position="367"/>
    </location>
</feature>
<dbReference type="GO" id="GO:0030170">
    <property type="term" value="F:pyridoxal phosphate binding"/>
    <property type="evidence" value="ECO:0007669"/>
    <property type="project" value="UniProtKB-UniRule"/>
</dbReference>
<comment type="cofactor">
    <cofactor evidence="2 5 6">
        <name>pyridoxal 5'-phosphate</name>
        <dbReference type="ChEBI" id="CHEBI:597326"/>
    </cofactor>
</comment>
<name>A0A5C5SA60_9STRE</name>
<keyword evidence="10" id="KW-1185">Reference proteome</keyword>
<evidence type="ECO:0000256" key="7">
    <source>
        <dbReference type="PIRSR" id="PIRSR600821-52"/>
    </source>
</evidence>
<evidence type="ECO:0000256" key="6">
    <source>
        <dbReference type="PIRSR" id="PIRSR600821-50"/>
    </source>
</evidence>
<keyword evidence="3 5" id="KW-0663">Pyridoxal phosphate</keyword>
<evidence type="ECO:0000256" key="5">
    <source>
        <dbReference type="HAMAP-Rule" id="MF_01201"/>
    </source>
</evidence>
<dbReference type="InterPro" id="IPR001608">
    <property type="entry name" value="Ala_racemase_N"/>
</dbReference>
<gene>
    <name evidence="9" type="ORF">FRX57_07145</name>
</gene>
<dbReference type="EC" id="5.1.1.1" evidence="5"/>
<dbReference type="GO" id="GO:0008784">
    <property type="term" value="F:alanine racemase activity"/>
    <property type="evidence" value="ECO:0007669"/>
    <property type="project" value="UniProtKB-UniRule"/>
</dbReference>
<feature type="binding site" evidence="5 7">
    <location>
        <position position="136"/>
    </location>
    <ligand>
        <name>substrate</name>
    </ligand>
</feature>